<keyword evidence="3" id="KW-0809">Transit peptide</keyword>
<evidence type="ECO:0000256" key="1">
    <source>
        <dbReference type="ARBA" id="ARBA00007692"/>
    </source>
</evidence>
<evidence type="ECO:0000313" key="5">
    <source>
        <dbReference type="Proteomes" id="UP000797356"/>
    </source>
</evidence>
<organism evidence="4 5">
    <name type="scientific">Cocos nucifera</name>
    <name type="common">Coconut palm</name>
    <dbReference type="NCBI Taxonomy" id="13894"/>
    <lineage>
        <taxon>Eukaryota</taxon>
        <taxon>Viridiplantae</taxon>
        <taxon>Streptophyta</taxon>
        <taxon>Embryophyta</taxon>
        <taxon>Tracheophyta</taxon>
        <taxon>Spermatophyta</taxon>
        <taxon>Magnoliopsida</taxon>
        <taxon>Liliopsida</taxon>
        <taxon>Arecaceae</taxon>
        <taxon>Arecoideae</taxon>
        <taxon>Cocoseae</taxon>
        <taxon>Attaleinae</taxon>
        <taxon>Cocos</taxon>
    </lineage>
</organism>
<reference evidence="4" key="1">
    <citation type="journal article" date="2017" name="Gigascience">
        <title>The genome draft of coconut (Cocos nucifera).</title>
        <authorList>
            <person name="Xiao Y."/>
            <person name="Xu P."/>
            <person name="Fan H."/>
            <person name="Baudouin L."/>
            <person name="Xia W."/>
            <person name="Bocs S."/>
            <person name="Xu J."/>
            <person name="Li Q."/>
            <person name="Guo A."/>
            <person name="Zhou L."/>
            <person name="Li J."/>
            <person name="Wu Y."/>
            <person name="Ma Z."/>
            <person name="Armero A."/>
            <person name="Issali A.E."/>
            <person name="Liu N."/>
            <person name="Peng M."/>
            <person name="Yang Y."/>
        </authorList>
    </citation>
    <scope>NUCLEOTIDE SEQUENCE</scope>
    <source>
        <tissue evidence="4">Spear leaf of Hainan Tall coconut</tissue>
    </source>
</reference>
<evidence type="ECO:0000256" key="3">
    <source>
        <dbReference type="ARBA" id="ARBA00022946"/>
    </source>
</evidence>
<name>A0A8K0I8P4_COCNU</name>
<protein>
    <submittedName>
        <fullName evidence="4">Transcription termination factor MTERF8, chloroplastic-like</fullName>
    </submittedName>
</protein>
<dbReference type="Pfam" id="PF02536">
    <property type="entry name" value="mTERF"/>
    <property type="match status" value="2"/>
</dbReference>
<dbReference type="InterPro" id="IPR038538">
    <property type="entry name" value="MTERF_sf"/>
</dbReference>
<dbReference type="GO" id="GO:0003676">
    <property type="term" value="F:nucleic acid binding"/>
    <property type="evidence" value="ECO:0007669"/>
    <property type="project" value="InterPro"/>
</dbReference>
<dbReference type="PANTHER" id="PTHR13068">
    <property type="entry name" value="CGI-12 PROTEIN-RELATED"/>
    <property type="match status" value="1"/>
</dbReference>
<accession>A0A8K0I8P4</accession>
<reference evidence="4" key="2">
    <citation type="submission" date="2019-07" db="EMBL/GenBank/DDBJ databases">
        <authorList>
            <person name="Yang Y."/>
            <person name="Bocs S."/>
            <person name="Baudouin L."/>
        </authorList>
    </citation>
    <scope>NUCLEOTIDE SEQUENCE</scope>
    <source>
        <tissue evidence="4">Spear leaf of Hainan Tall coconut</tissue>
    </source>
</reference>
<evidence type="ECO:0000313" key="4">
    <source>
        <dbReference type="EMBL" id="KAG1342442.1"/>
    </source>
</evidence>
<proteinExistence type="inferred from homology"/>
<dbReference type="Proteomes" id="UP000797356">
    <property type="component" value="Chromosome 5"/>
</dbReference>
<dbReference type="GO" id="GO:0006353">
    <property type="term" value="P:DNA-templated transcription termination"/>
    <property type="evidence" value="ECO:0007669"/>
    <property type="project" value="UniProtKB-KW"/>
</dbReference>
<comment type="similarity">
    <text evidence="1">Belongs to the mTERF family.</text>
</comment>
<evidence type="ECO:0000256" key="2">
    <source>
        <dbReference type="ARBA" id="ARBA00022472"/>
    </source>
</evidence>
<dbReference type="InterPro" id="IPR003690">
    <property type="entry name" value="MTERF"/>
</dbReference>
<keyword evidence="2" id="KW-0805">Transcription regulation</keyword>
<dbReference type="OrthoDB" id="641315at2759"/>
<keyword evidence="2" id="KW-0804">Transcription</keyword>
<sequence length="299" mass="34108">MADYLVVSCGLSLEKAAEASKSLRRIKSRQQPDSVLDFFKKHGFDDSHVKKLVSWNPKWLAFNVEKTLAPKFRTLHDLGFTGPDLTRIVLSNPVVINQNLHHVVSKIKIWRDLLGSDERLRYLRLEDHAGLEEESEASPLVLKKNPRLILQKPDALRALIDRAKELGVLPGSSMFHWALWVLFIVSKEKFNAKLEALRGFGWSEAEFLAAFRKSPPFLTGSVSSMREKMDFLVREAGCAPSYVARQPVLLTLGSAKRLIPRNRYLEALKSKELHGGEYDVYTAMACSEKFLQYYVLRHK</sequence>
<dbReference type="EMBL" id="CM017876">
    <property type="protein sequence ID" value="KAG1342442.1"/>
    <property type="molecule type" value="Genomic_DNA"/>
</dbReference>
<dbReference type="Gene3D" id="1.25.70.10">
    <property type="entry name" value="Transcription termination factor 3, mitochondrial"/>
    <property type="match status" value="2"/>
</dbReference>
<keyword evidence="5" id="KW-1185">Reference proteome</keyword>
<dbReference type="SMART" id="SM00733">
    <property type="entry name" value="Mterf"/>
    <property type="match status" value="5"/>
</dbReference>
<comment type="caution">
    <text evidence="4">The sequence shown here is derived from an EMBL/GenBank/DDBJ whole genome shotgun (WGS) entry which is preliminary data.</text>
</comment>
<dbReference type="PANTHER" id="PTHR13068:SF236">
    <property type="entry name" value="OS02G0749800 PROTEIN"/>
    <property type="match status" value="1"/>
</dbReference>
<keyword evidence="2" id="KW-0806">Transcription termination</keyword>
<dbReference type="AlphaFoldDB" id="A0A8K0I8P4"/>
<gene>
    <name evidence="4" type="ORF">COCNU_05G006710</name>
</gene>